<name>A0A059ASH9_EUCGR</name>
<accession>A0A059ASH9</accession>
<gene>
    <name evidence="2" type="ORF">EUGRSUZ_I02416</name>
</gene>
<feature type="compositionally biased region" description="Basic and acidic residues" evidence="1">
    <location>
        <begin position="138"/>
        <end position="150"/>
    </location>
</feature>
<reference evidence="2" key="1">
    <citation type="submission" date="2013-07" db="EMBL/GenBank/DDBJ databases">
        <title>The genome of Eucalyptus grandis.</title>
        <authorList>
            <person name="Schmutz J."/>
            <person name="Hayes R."/>
            <person name="Myburg A."/>
            <person name="Tuskan G."/>
            <person name="Grattapaglia D."/>
            <person name="Rokhsar D.S."/>
        </authorList>
    </citation>
    <scope>NUCLEOTIDE SEQUENCE</scope>
    <source>
        <tissue evidence="2">Leaf extractions</tissue>
    </source>
</reference>
<protein>
    <submittedName>
        <fullName evidence="2">Uncharacterized protein</fullName>
    </submittedName>
</protein>
<feature type="region of interest" description="Disordered" evidence="1">
    <location>
        <begin position="105"/>
        <end position="150"/>
    </location>
</feature>
<dbReference type="Gramene" id="KCW56729">
    <property type="protein sequence ID" value="KCW56729"/>
    <property type="gene ID" value="EUGRSUZ_I02416"/>
</dbReference>
<evidence type="ECO:0000313" key="2">
    <source>
        <dbReference type="EMBL" id="KCW56729.1"/>
    </source>
</evidence>
<dbReference type="InParanoid" id="A0A059ASH9"/>
<sequence>MHGESLLDNVRDPKRQITLLLACQIKGPAFPELLILERDLESTAQITSPFLRSEVSRQVGYEAPQITTNRKYPAGSSRTRIDPAYYIPENRKNSQIYQTPFSYNASRAYPSSHPTTRPPSHIQDTWLDRASPWSSSCGERRRDQTGGDSC</sequence>
<evidence type="ECO:0000256" key="1">
    <source>
        <dbReference type="SAM" id="MobiDB-lite"/>
    </source>
</evidence>
<organism evidence="2">
    <name type="scientific">Eucalyptus grandis</name>
    <name type="common">Flooded gum</name>
    <dbReference type="NCBI Taxonomy" id="71139"/>
    <lineage>
        <taxon>Eukaryota</taxon>
        <taxon>Viridiplantae</taxon>
        <taxon>Streptophyta</taxon>
        <taxon>Embryophyta</taxon>
        <taxon>Tracheophyta</taxon>
        <taxon>Spermatophyta</taxon>
        <taxon>Magnoliopsida</taxon>
        <taxon>eudicotyledons</taxon>
        <taxon>Gunneridae</taxon>
        <taxon>Pentapetalae</taxon>
        <taxon>rosids</taxon>
        <taxon>malvids</taxon>
        <taxon>Myrtales</taxon>
        <taxon>Myrtaceae</taxon>
        <taxon>Myrtoideae</taxon>
        <taxon>Eucalypteae</taxon>
        <taxon>Eucalyptus</taxon>
    </lineage>
</organism>
<dbReference type="AlphaFoldDB" id="A0A059ASH9"/>
<dbReference type="EMBL" id="KK198761">
    <property type="protein sequence ID" value="KCW56729.1"/>
    <property type="molecule type" value="Genomic_DNA"/>
</dbReference>
<proteinExistence type="predicted"/>
<feature type="compositionally biased region" description="Low complexity" evidence="1">
    <location>
        <begin position="110"/>
        <end position="121"/>
    </location>
</feature>